<dbReference type="Pfam" id="PF13671">
    <property type="entry name" value="AAA_33"/>
    <property type="match status" value="1"/>
</dbReference>
<dbReference type="SUPFAM" id="SSF109604">
    <property type="entry name" value="HD-domain/PDEase-like"/>
    <property type="match status" value="1"/>
</dbReference>
<dbReference type="Gene3D" id="3.40.50.300">
    <property type="entry name" value="P-loop containing nucleotide triphosphate hydrolases"/>
    <property type="match status" value="1"/>
</dbReference>
<dbReference type="AlphaFoldDB" id="A0AAJ1DHT0"/>
<dbReference type="PANTHER" id="PTHR47545">
    <property type="entry name" value="MULTIFUNCTIONAL CCA PROTEIN"/>
    <property type="match status" value="1"/>
</dbReference>
<evidence type="ECO:0000313" key="3">
    <source>
        <dbReference type="Proteomes" id="UP000195540"/>
    </source>
</evidence>
<dbReference type="CDD" id="cd00077">
    <property type="entry name" value="HDc"/>
    <property type="match status" value="1"/>
</dbReference>
<gene>
    <name evidence="2" type="ORF">AM402_10620</name>
</gene>
<dbReference type="RefSeq" id="WP_036905603.1">
    <property type="nucleotide sequence ID" value="NZ_BGKS01000057.1"/>
</dbReference>
<evidence type="ECO:0000256" key="1">
    <source>
        <dbReference type="ARBA" id="ARBA00022741"/>
    </source>
</evidence>
<dbReference type="InterPro" id="IPR050124">
    <property type="entry name" value="tRNA_CCA-adding_enzyme"/>
</dbReference>
<dbReference type="Proteomes" id="UP000195540">
    <property type="component" value="Chromosome"/>
</dbReference>
<accession>A0AAJ1DHT0</accession>
<dbReference type="GO" id="GO:0000166">
    <property type="term" value="F:nucleotide binding"/>
    <property type="evidence" value="ECO:0007669"/>
    <property type="project" value="UniProtKB-KW"/>
</dbReference>
<dbReference type="InterPro" id="IPR027417">
    <property type="entry name" value="P-loop_NTPase"/>
</dbReference>
<dbReference type="SUPFAM" id="SSF52540">
    <property type="entry name" value="P-loop containing nucleoside triphosphate hydrolases"/>
    <property type="match status" value="1"/>
</dbReference>
<protein>
    <submittedName>
        <fullName evidence="2">Poly(A) polymerase</fullName>
    </submittedName>
</protein>
<dbReference type="PANTHER" id="PTHR47545:SF1">
    <property type="entry name" value="MULTIFUNCTIONAL CCA PROTEIN"/>
    <property type="match status" value="1"/>
</dbReference>
<dbReference type="EMBL" id="CP021694">
    <property type="protein sequence ID" value="ARX34573.1"/>
    <property type="molecule type" value="Genomic_DNA"/>
</dbReference>
<evidence type="ECO:0000313" key="2">
    <source>
        <dbReference type="EMBL" id="ARX34573.1"/>
    </source>
</evidence>
<proteinExistence type="predicted"/>
<name>A0AAJ1DHT0_PROMI</name>
<organism evidence="2 3">
    <name type="scientific">Proteus mirabilis</name>
    <dbReference type="NCBI Taxonomy" id="584"/>
    <lineage>
        <taxon>Bacteria</taxon>
        <taxon>Pseudomonadati</taxon>
        <taxon>Pseudomonadota</taxon>
        <taxon>Gammaproteobacteria</taxon>
        <taxon>Enterobacterales</taxon>
        <taxon>Morganellaceae</taxon>
        <taxon>Proteus</taxon>
    </lineage>
</organism>
<sequence>MMLHKKLHSEMSWEQLGEYYNEISDMSGVRQDPIHHAEGDVAIHTQQVIHAIKSLPEYQELSEREQQILWIAALLHDVEKRSTTREENGRIISPGHARKGELTTRRFLYEKVPVSFIDREQIAALVRYHGLPLWLMDKPDPKKALLAASLRVDCYLLALLAKADVLGRSCEDKPALLDKIALFTLYCEELNCWRTPARFISDGARFHYFHSENNVDPHYEPYPEQGSEVIVLCGLPGMGKDSYIRQYCADMPVVSLDALRQQHNIKPDDRDANGWIAQLAKEQARINLREHKPFVWNATNITKQMRNQLIALFYRYQAKVTLVYIEVPYLQWKKQNSARKEAVPDKVMERMLSKLEVPTPEEALNVIYWVDGEAQNLI</sequence>
<dbReference type="Gene3D" id="1.10.3090.10">
    <property type="entry name" value="cca-adding enzyme, domain 2"/>
    <property type="match status" value="1"/>
</dbReference>
<reference evidence="2 3" key="1">
    <citation type="submission" date="2017-05" db="EMBL/GenBank/DDBJ databases">
        <title>Whole genome sequencing of Proteus mirabilis AR_0155.</title>
        <authorList>
            <person name="Conlan S."/>
            <person name="Thomas P.J."/>
            <person name="Mullikin J."/>
            <person name="Frank K.M."/>
            <person name="Segre J.A."/>
        </authorList>
    </citation>
    <scope>NUCLEOTIDE SEQUENCE [LARGE SCALE GENOMIC DNA]</scope>
    <source>
        <strain evidence="2 3">AR_0155</strain>
    </source>
</reference>
<dbReference type="InterPro" id="IPR003607">
    <property type="entry name" value="HD/PDEase_dom"/>
</dbReference>
<keyword evidence="1" id="KW-0547">Nucleotide-binding</keyword>